<dbReference type="EMBL" id="GGMS01009018">
    <property type="protein sequence ID" value="MBY78221.1"/>
    <property type="molecule type" value="Transcribed_RNA"/>
</dbReference>
<accession>A0A2S2QKL2</accession>
<feature type="transmembrane region" description="Helical" evidence="1">
    <location>
        <begin position="22"/>
        <end position="41"/>
    </location>
</feature>
<name>A0A2S2QKL2_9HEMI</name>
<evidence type="ECO:0000256" key="1">
    <source>
        <dbReference type="SAM" id="Phobius"/>
    </source>
</evidence>
<keyword evidence="1" id="KW-0472">Membrane</keyword>
<evidence type="ECO:0000313" key="2">
    <source>
        <dbReference type="EMBL" id="MBY78221.1"/>
    </source>
</evidence>
<sequence length="148" mass="17494">MFKNSPRVISLVKIFVELCAETLIYIIIAGVIVILEAINLYEEYFMKNDIVQQQKRPTKVNVILLCTHTFSIRKKLFISCKKINKPVKKTKVQNFPIQYKRSKFNTRSEPTIRSSPTMTTRPIRLTMHANHPRRTYAYNKHYIPNFFV</sequence>
<protein>
    <submittedName>
        <fullName evidence="2">Uncharacterized protein</fullName>
    </submittedName>
</protein>
<dbReference type="AlphaFoldDB" id="A0A2S2QKL2"/>
<keyword evidence="1" id="KW-0812">Transmembrane</keyword>
<keyword evidence="1" id="KW-1133">Transmembrane helix</keyword>
<reference evidence="2" key="1">
    <citation type="submission" date="2018-04" db="EMBL/GenBank/DDBJ databases">
        <title>Transcriptome assembly of Sipha flava.</title>
        <authorList>
            <person name="Scully E.D."/>
            <person name="Geib S.M."/>
            <person name="Palmer N.A."/>
            <person name="Koch K."/>
            <person name="Bradshaw J."/>
            <person name="Heng-Moss T."/>
            <person name="Sarath G."/>
        </authorList>
    </citation>
    <scope>NUCLEOTIDE SEQUENCE</scope>
</reference>
<gene>
    <name evidence="2" type="ORF">g.1930</name>
</gene>
<proteinExistence type="predicted"/>
<organism evidence="2">
    <name type="scientific">Sipha flava</name>
    <name type="common">yellow sugarcane aphid</name>
    <dbReference type="NCBI Taxonomy" id="143950"/>
    <lineage>
        <taxon>Eukaryota</taxon>
        <taxon>Metazoa</taxon>
        <taxon>Ecdysozoa</taxon>
        <taxon>Arthropoda</taxon>
        <taxon>Hexapoda</taxon>
        <taxon>Insecta</taxon>
        <taxon>Pterygota</taxon>
        <taxon>Neoptera</taxon>
        <taxon>Paraneoptera</taxon>
        <taxon>Hemiptera</taxon>
        <taxon>Sternorrhyncha</taxon>
        <taxon>Aphidomorpha</taxon>
        <taxon>Aphidoidea</taxon>
        <taxon>Aphididae</taxon>
        <taxon>Sipha</taxon>
    </lineage>
</organism>